<dbReference type="CDD" id="cd00293">
    <property type="entry name" value="USP-like"/>
    <property type="match status" value="1"/>
</dbReference>
<dbReference type="InterPro" id="IPR014729">
    <property type="entry name" value="Rossmann-like_a/b/a_fold"/>
</dbReference>
<dbReference type="EMBL" id="CP009249">
    <property type="protein sequence ID" value="APT93376.1"/>
    <property type="molecule type" value="Genomic_DNA"/>
</dbReference>
<evidence type="ECO:0000313" key="3">
    <source>
        <dbReference type="EMBL" id="APT93376.1"/>
    </source>
</evidence>
<dbReference type="InterPro" id="IPR006016">
    <property type="entry name" value="UspA"/>
</dbReference>
<dbReference type="Pfam" id="PF00582">
    <property type="entry name" value="Usp"/>
    <property type="match status" value="1"/>
</dbReference>
<evidence type="ECO:0000256" key="1">
    <source>
        <dbReference type="ARBA" id="ARBA00008791"/>
    </source>
</evidence>
<organism evidence="3 4">
    <name type="scientific">Corynebacterium phocae</name>
    <dbReference type="NCBI Taxonomy" id="161895"/>
    <lineage>
        <taxon>Bacteria</taxon>
        <taxon>Bacillati</taxon>
        <taxon>Actinomycetota</taxon>
        <taxon>Actinomycetes</taxon>
        <taxon>Mycobacteriales</taxon>
        <taxon>Corynebacteriaceae</taxon>
        <taxon>Corynebacterium</taxon>
    </lineage>
</organism>
<name>A0A1L7D5D1_9CORY</name>
<dbReference type="OrthoDB" id="3473874at2"/>
<proteinExistence type="inferred from homology"/>
<dbReference type="PRINTS" id="PR01438">
    <property type="entry name" value="UNVRSLSTRESS"/>
</dbReference>
<evidence type="ECO:0000313" key="4">
    <source>
        <dbReference type="Proteomes" id="UP000185491"/>
    </source>
</evidence>
<accession>A0A1L7D5D1</accession>
<dbReference type="STRING" id="161895.CPHO_11325"/>
<reference evidence="3 4" key="1">
    <citation type="submission" date="2014-08" db="EMBL/GenBank/DDBJ databases">
        <title>Complete genome sequence of Corynebacterium phocae M408/89/1(T)(=DSM 44612(T)), isolated from the common seal (Phoca vitulina).</title>
        <authorList>
            <person name="Ruckert C."/>
            <person name="Albersmeier A."/>
            <person name="Winkler A."/>
            <person name="Kalinowski J."/>
        </authorList>
    </citation>
    <scope>NUCLEOTIDE SEQUENCE [LARGE SCALE GENOMIC DNA]</scope>
    <source>
        <strain evidence="3 4">M408/89/1</strain>
    </source>
</reference>
<dbReference type="RefSeq" id="WP_075735898.1">
    <property type="nucleotide sequence ID" value="NZ_CP009249.1"/>
</dbReference>
<dbReference type="PANTHER" id="PTHR31964">
    <property type="entry name" value="ADENINE NUCLEOTIDE ALPHA HYDROLASES-LIKE SUPERFAMILY PROTEIN"/>
    <property type="match status" value="1"/>
</dbReference>
<dbReference type="Proteomes" id="UP000185491">
    <property type="component" value="Chromosome"/>
</dbReference>
<comment type="similarity">
    <text evidence="1">Belongs to the universal stress protein A family.</text>
</comment>
<dbReference type="InterPro" id="IPR006015">
    <property type="entry name" value="Universal_stress_UspA"/>
</dbReference>
<evidence type="ECO:0000259" key="2">
    <source>
        <dbReference type="Pfam" id="PF00582"/>
    </source>
</evidence>
<dbReference type="AlphaFoldDB" id="A0A1L7D5D1"/>
<dbReference type="PANTHER" id="PTHR31964:SF113">
    <property type="entry name" value="USPA DOMAIN-CONTAINING PROTEIN"/>
    <property type="match status" value="1"/>
</dbReference>
<dbReference type="SUPFAM" id="SSF52402">
    <property type="entry name" value="Adenine nucleotide alpha hydrolases-like"/>
    <property type="match status" value="1"/>
</dbReference>
<gene>
    <name evidence="3" type="ORF">CPHO_11325</name>
</gene>
<feature type="domain" description="UspA" evidence="2">
    <location>
        <begin position="5"/>
        <end position="155"/>
    </location>
</feature>
<sequence length="164" mass="17467">MNNGQTMLIAFDGSEEAARALEYAAKLLRPEVVEILTAWEPAALQAARAVSRTGMHQSTVGAESNAIEDDPAYAEAKELCRQGVAVAEGLGLAGRAHLVEVSTNIAAAIVESAHELDVDVIVTGTRGLTGLRAWWNSSTAEHIVRNSGVPVFVVPPEEEEEYTD</sequence>
<keyword evidence="4" id="KW-1185">Reference proteome</keyword>
<protein>
    <submittedName>
        <fullName evidence="3">Universal stress protein</fullName>
    </submittedName>
</protein>
<dbReference type="Gene3D" id="3.40.50.620">
    <property type="entry name" value="HUPs"/>
    <property type="match status" value="1"/>
</dbReference>
<dbReference type="KEGG" id="cpho:CPHO_11325"/>